<evidence type="ECO:0000256" key="1">
    <source>
        <dbReference type="ARBA" id="ARBA00004651"/>
    </source>
</evidence>
<dbReference type="EMBL" id="FMZZ01000003">
    <property type="protein sequence ID" value="SDC62632.1"/>
    <property type="molecule type" value="Genomic_DNA"/>
</dbReference>
<dbReference type="Proteomes" id="UP000199501">
    <property type="component" value="Unassembled WGS sequence"/>
</dbReference>
<comment type="similarity">
    <text evidence="2">Belongs to the DoxX family.</text>
</comment>
<evidence type="ECO:0000256" key="7">
    <source>
        <dbReference type="SAM" id="Phobius"/>
    </source>
</evidence>
<feature type="transmembrane region" description="Helical" evidence="7">
    <location>
        <begin position="20"/>
        <end position="45"/>
    </location>
</feature>
<keyword evidence="3" id="KW-1003">Cell membrane</keyword>
<evidence type="ECO:0000256" key="4">
    <source>
        <dbReference type="ARBA" id="ARBA00022692"/>
    </source>
</evidence>
<evidence type="ECO:0000256" key="2">
    <source>
        <dbReference type="ARBA" id="ARBA00006679"/>
    </source>
</evidence>
<feature type="transmembrane region" description="Helical" evidence="7">
    <location>
        <begin position="159"/>
        <end position="179"/>
    </location>
</feature>
<name>A0A1G6N468_9PSEU</name>
<sequence>MEADDDYGPREEVVEREPHAWHFGADLGLLVLRVTVGVLFAGHGLQKVFGMMQGPGIGGFAQYLTSLGFQHATVLSWVTGLTELAAGVLLVLGLFTPAAAAGVLGVMANAIWTKINVHQFAGAVEVEALYSAAAFALLFAGAGKISLDRNTPWFRRAPAYGFVFLLLAAGASVVTLVVLR</sequence>
<dbReference type="GO" id="GO:0005886">
    <property type="term" value="C:plasma membrane"/>
    <property type="evidence" value="ECO:0007669"/>
    <property type="project" value="UniProtKB-SubCell"/>
</dbReference>
<comment type="subcellular location">
    <subcellularLocation>
        <location evidence="1">Cell membrane</location>
        <topology evidence="1">Multi-pass membrane protein</topology>
    </subcellularLocation>
</comment>
<dbReference type="OrthoDB" id="346004at2"/>
<feature type="transmembrane region" description="Helical" evidence="7">
    <location>
        <begin position="84"/>
        <end position="107"/>
    </location>
</feature>
<accession>A0A1G6N468</accession>
<evidence type="ECO:0000313" key="9">
    <source>
        <dbReference type="Proteomes" id="UP000199501"/>
    </source>
</evidence>
<keyword evidence="6 7" id="KW-0472">Membrane</keyword>
<keyword evidence="9" id="KW-1185">Reference proteome</keyword>
<dbReference type="PANTHER" id="PTHR33452:SF1">
    <property type="entry name" value="INNER MEMBRANE PROTEIN YPHA-RELATED"/>
    <property type="match status" value="1"/>
</dbReference>
<evidence type="ECO:0000256" key="6">
    <source>
        <dbReference type="ARBA" id="ARBA00023136"/>
    </source>
</evidence>
<dbReference type="PANTHER" id="PTHR33452">
    <property type="entry name" value="OXIDOREDUCTASE CATD-RELATED"/>
    <property type="match status" value="1"/>
</dbReference>
<feature type="transmembrane region" description="Helical" evidence="7">
    <location>
        <begin position="128"/>
        <end position="147"/>
    </location>
</feature>
<dbReference type="Pfam" id="PF07681">
    <property type="entry name" value="DoxX"/>
    <property type="match status" value="1"/>
</dbReference>
<dbReference type="InterPro" id="IPR032808">
    <property type="entry name" value="DoxX"/>
</dbReference>
<keyword evidence="5 7" id="KW-1133">Transmembrane helix</keyword>
<evidence type="ECO:0000256" key="5">
    <source>
        <dbReference type="ARBA" id="ARBA00022989"/>
    </source>
</evidence>
<dbReference type="InterPro" id="IPR051907">
    <property type="entry name" value="DoxX-like_oxidoreductase"/>
</dbReference>
<reference evidence="9" key="1">
    <citation type="submission" date="2016-10" db="EMBL/GenBank/DDBJ databases">
        <authorList>
            <person name="Varghese N."/>
            <person name="Submissions S."/>
        </authorList>
    </citation>
    <scope>NUCLEOTIDE SEQUENCE [LARGE SCALE GENOMIC DNA]</scope>
    <source>
        <strain evidence="9">IBRC-M 10403</strain>
    </source>
</reference>
<dbReference type="AlphaFoldDB" id="A0A1G6N468"/>
<evidence type="ECO:0000256" key="3">
    <source>
        <dbReference type="ARBA" id="ARBA00022475"/>
    </source>
</evidence>
<organism evidence="8 9">
    <name type="scientific">Actinokineospora iranica</name>
    <dbReference type="NCBI Taxonomy" id="1271860"/>
    <lineage>
        <taxon>Bacteria</taxon>
        <taxon>Bacillati</taxon>
        <taxon>Actinomycetota</taxon>
        <taxon>Actinomycetes</taxon>
        <taxon>Pseudonocardiales</taxon>
        <taxon>Pseudonocardiaceae</taxon>
        <taxon>Actinokineospora</taxon>
    </lineage>
</organism>
<evidence type="ECO:0000313" key="8">
    <source>
        <dbReference type="EMBL" id="SDC62632.1"/>
    </source>
</evidence>
<proteinExistence type="inferred from homology"/>
<keyword evidence="4 7" id="KW-0812">Transmembrane</keyword>
<dbReference type="STRING" id="1271860.SAMN05216174_103186"/>
<gene>
    <name evidence="8" type="ORF">SAMN05216174_103186</name>
</gene>
<protein>
    <submittedName>
        <fullName evidence="8">Putative oxidoreductase</fullName>
    </submittedName>
</protein>